<proteinExistence type="predicted"/>
<feature type="domain" description="PDZ" evidence="2">
    <location>
        <begin position="61"/>
        <end position="146"/>
    </location>
</feature>
<keyword evidence="4" id="KW-1185">Reference proteome</keyword>
<dbReference type="Proteomes" id="UP000095751">
    <property type="component" value="Unassembled WGS sequence"/>
</dbReference>
<accession>A0A1E7FDA8</accession>
<dbReference type="PANTHER" id="PTHR47661:SF2">
    <property type="entry name" value="PHOSPHOGLUCAN PHOSPHATASE LSF1, CHLOROPLASTIC"/>
    <property type="match status" value="1"/>
</dbReference>
<dbReference type="InterPro" id="IPR001478">
    <property type="entry name" value="PDZ"/>
</dbReference>
<dbReference type="AlphaFoldDB" id="A0A1E7FDA8"/>
<evidence type="ECO:0000259" key="2">
    <source>
        <dbReference type="PROSITE" id="PS50106"/>
    </source>
</evidence>
<dbReference type="SUPFAM" id="SSF50156">
    <property type="entry name" value="PDZ domain-like"/>
    <property type="match status" value="1"/>
</dbReference>
<keyword evidence="1" id="KW-0732">Signal</keyword>
<name>A0A1E7FDA8_9STRA</name>
<dbReference type="InParanoid" id="A0A1E7FDA8"/>
<dbReference type="EMBL" id="KV784358">
    <property type="protein sequence ID" value="OEU16172.1"/>
    <property type="molecule type" value="Genomic_DNA"/>
</dbReference>
<sequence length="211" mass="22501">MKSLLTISATLLLPLVANLGSVTSFGLIAPLSTGTASTSTLVSPSCSSTTALFMGKEEEDLLRAARSSRSAGNDDEVVELQKPLGLVLNQDDAGNVYVETVAARGNAARTGKVKEGDIVTMVSATFGDQMWSTRGVGLTRVLTAIRVRTGPRVSLVFESQNQYKKKAASTSKQQQAMKDAREAAQAKKDTLLSELEQDETKLKKGKFLGLF</sequence>
<organism evidence="3 4">
    <name type="scientific">Fragilariopsis cylindrus CCMP1102</name>
    <dbReference type="NCBI Taxonomy" id="635003"/>
    <lineage>
        <taxon>Eukaryota</taxon>
        <taxon>Sar</taxon>
        <taxon>Stramenopiles</taxon>
        <taxon>Ochrophyta</taxon>
        <taxon>Bacillariophyta</taxon>
        <taxon>Bacillariophyceae</taxon>
        <taxon>Bacillariophycidae</taxon>
        <taxon>Bacillariales</taxon>
        <taxon>Bacillariaceae</taxon>
        <taxon>Fragilariopsis</taxon>
    </lineage>
</organism>
<feature type="chain" id="PRO_5009192991" description="PDZ domain-containing protein" evidence="1">
    <location>
        <begin position="25"/>
        <end position="211"/>
    </location>
</feature>
<evidence type="ECO:0000313" key="3">
    <source>
        <dbReference type="EMBL" id="OEU16172.1"/>
    </source>
</evidence>
<evidence type="ECO:0000256" key="1">
    <source>
        <dbReference type="SAM" id="SignalP"/>
    </source>
</evidence>
<dbReference type="InterPro" id="IPR036034">
    <property type="entry name" value="PDZ_sf"/>
</dbReference>
<reference evidence="3 4" key="1">
    <citation type="submission" date="2016-09" db="EMBL/GenBank/DDBJ databases">
        <title>Extensive genetic diversity and differential bi-allelic expression allows diatom success in the polar Southern Ocean.</title>
        <authorList>
            <consortium name="DOE Joint Genome Institute"/>
            <person name="Mock T."/>
            <person name="Otillar R.P."/>
            <person name="Strauss J."/>
            <person name="Dupont C."/>
            <person name="Frickenhaus S."/>
            <person name="Maumus F."/>
            <person name="Mcmullan M."/>
            <person name="Sanges R."/>
            <person name="Schmutz J."/>
            <person name="Toseland A."/>
            <person name="Valas R."/>
            <person name="Veluchamy A."/>
            <person name="Ward B.J."/>
            <person name="Allen A."/>
            <person name="Barry K."/>
            <person name="Falciatore A."/>
            <person name="Ferrante M."/>
            <person name="Fortunato A.E."/>
            <person name="Gloeckner G."/>
            <person name="Gruber A."/>
            <person name="Hipkin R."/>
            <person name="Janech M."/>
            <person name="Kroth P."/>
            <person name="Leese F."/>
            <person name="Lindquist E."/>
            <person name="Lyon B.R."/>
            <person name="Martin J."/>
            <person name="Mayer C."/>
            <person name="Parker M."/>
            <person name="Quesneville H."/>
            <person name="Raymond J."/>
            <person name="Uhlig C."/>
            <person name="Valentin K.U."/>
            <person name="Worden A.Z."/>
            <person name="Armbrust E.V."/>
            <person name="Bowler C."/>
            <person name="Green B."/>
            <person name="Moulton V."/>
            <person name="Van Oosterhout C."/>
            <person name="Grigoriev I."/>
        </authorList>
    </citation>
    <scope>NUCLEOTIDE SEQUENCE [LARGE SCALE GENOMIC DNA]</scope>
    <source>
        <strain evidence="3 4">CCMP1102</strain>
    </source>
</reference>
<dbReference type="Gene3D" id="2.30.42.10">
    <property type="match status" value="1"/>
</dbReference>
<evidence type="ECO:0000313" key="4">
    <source>
        <dbReference type="Proteomes" id="UP000095751"/>
    </source>
</evidence>
<dbReference type="KEGG" id="fcy:FRACYDRAFT_268904"/>
<dbReference type="OrthoDB" id="439127at2759"/>
<feature type="signal peptide" evidence="1">
    <location>
        <begin position="1"/>
        <end position="24"/>
    </location>
</feature>
<protein>
    <recommendedName>
        <fullName evidence="2">PDZ domain-containing protein</fullName>
    </recommendedName>
</protein>
<dbReference type="PANTHER" id="PTHR47661">
    <property type="entry name" value="PHOSPHOGLUCAN PHOSPHATASE LSF1, CHLOROPLASTIC"/>
    <property type="match status" value="1"/>
</dbReference>
<dbReference type="PROSITE" id="PS50106">
    <property type="entry name" value="PDZ"/>
    <property type="match status" value="1"/>
</dbReference>
<gene>
    <name evidence="3" type="ORF">FRACYDRAFT_268904</name>
</gene>